<dbReference type="Proteomes" id="UP000783686">
    <property type="component" value="Unassembled WGS sequence"/>
</dbReference>
<dbReference type="EMBL" id="CAJFCW020000003">
    <property type="protein sequence ID" value="CAG9102443.1"/>
    <property type="molecule type" value="Genomic_DNA"/>
</dbReference>
<proteinExistence type="predicted"/>
<organism evidence="1 2">
    <name type="scientific">Bursaphelenchus okinawaensis</name>
    <dbReference type="NCBI Taxonomy" id="465554"/>
    <lineage>
        <taxon>Eukaryota</taxon>
        <taxon>Metazoa</taxon>
        <taxon>Ecdysozoa</taxon>
        <taxon>Nematoda</taxon>
        <taxon>Chromadorea</taxon>
        <taxon>Rhabditida</taxon>
        <taxon>Tylenchina</taxon>
        <taxon>Tylenchomorpha</taxon>
        <taxon>Aphelenchoidea</taxon>
        <taxon>Aphelenchoididae</taxon>
        <taxon>Bursaphelenchus</taxon>
    </lineage>
</organism>
<keyword evidence="2" id="KW-1185">Reference proteome</keyword>
<reference evidence="1" key="1">
    <citation type="submission" date="2020-09" db="EMBL/GenBank/DDBJ databases">
        <authorList>
            <person name="Kikuchi T."/>
        </authorList>
    </citation>
    <scope>NUCLEOTIDE SEQUENCE</scope>
    <source>
        <strain evidence="1">SH1</strain>
    </source>
</reference>
<sequence length="217" mass="24629">MPTIFELGREELQDLCLFLRPALETIRLDITTTDRLRALITEWLLLNDLSTMHSFQMHDHGWVRPDKADCQSCGRYRVGRPEVYQELDVTHVTLPDKQLESMEIVTTPGTSGISLQGPTQIIGPGEVVDTQPVSADFVQVKTTDTTWHRPTTKPPPAPHRRHKPTWGEGSCCFCCCPENSPPPRRRVPVTQQLRDEEEPSGCVDYCVMCILCQCMRI</sequence>
<accession>A0A811KG04</accession>
<gene>
    <name evidence="1" type="ORF">BOKJ2_LOCUS5512</name>
</gene>
<dbReference type="OrthoDB" id="5842465at2759"/>
<comment type="caution">
    <text evidence="1">The sequence shown here is derived from an EMBL/GenBank/DDBJ whole genome shotgun (WGS) entry which is preliminary data.</text>
</comment>
<name>A0A811KG04_9BILA</name>
<protein>
    <submittedName>
        <fullName evidence="1">Uncharacterized protein</fullName>
    </submittedName>
</protein>
<dbReference type="AlphaFoldDB" id="A0A811KG04"/>
<evidence type="ECO:0000313" key="1">
    <source>
        <dbReference type="EMBL" id="CAD5214276.1"/>
    </source>
</evidence>
<evidence type="ECO:0000313" key="2">
    <source>
        <dbReference type="Proteomes" id="UP000614601"/>
    </source>
</evidence>
<dbReference type="EMBL" id="CAJFDH010000003">
    <property type="protein sequence ID" value="CAD5214276.1"/>
    <property type="molecule type" value="Genomic_DNA"/>
</dbReference>
<dbReference type="Proteomes" id="UP000614601">
    <property type="component" value="Unassembled WGS sequence"/>
</dbReference>